<dbReference type="PANTHER" id="PTHR47961">
    <property type="entry name" value="DNA POLYMERASE THETA, PUTATIVE (AFU_ORTHOLOGUE AFUA_1G05260)-RELATED"/>
    <property type="match status" value="1"/>
</dbReference>
<feature type="domain" description="Helicase C-terminal" evidence="6">
    <location>
        <begin position="374"/>
        <end position="564"/>
    </location>
</feature>
<evidence type="ECO:0000256" key="4">
    <source>
        <dbReference type="ARBA" id="ARBA00022840"/>
    </source>
</evidence>
<dbReference type="Proteomes" id="UP000238565">
    <property type="component" value="Unassembled WGS sequence"/>
</dbReference>
<dbReference type="InterPro" id="IPR001650">
    <property type="entry name" value="Helicase_C-like"/>
</dbReference>
<evidence type="ECO:0000256" key="1">
    <source>
        <dbReference type="ARBA" id="ARBA00022741"/>
    </source>
</evidence>
<dbReference type="PROSITE" id="PS51192">
    <property type="entry name" value="HELICASE_ATP_BIND_1"/>
    <property type="match status" value="1"/>
</dbReference>
<dbReference type="AlphaFoldDB" id="A0A2S7I1P0"/>
<dbReference type="GO" id="GO:0005524">
    <property type="term" value="F:ATP binding"/>
    <property type="evidence" value="ECO:0007669"/>
    <property type="project" value="UniProtKB-KW"/>
</dbReference>
<evidence type="ECO:0000259" key="5">
    <source>
        <dbReference type="PROSITE" id="PS51192"/>
    </source>
</evidence>
<dbReference type="RefSeq" id="WP_104794516.1">
    <property type="nucleotide sequence ID" value="NZ_PTPZ01000011.1"/>
</dbReference>
<keyword evidence="3" id="KW-0347">Helicase</keyword>
<dbReference type="SMART" id="SM00487">
    <property type="entry name" value="DEXDc"/>
    <property type="match status" value="1"/>
</dbReference>
<keyword evidence="4" id="KW-0067">ATP-binding</keyword>
<organism evidence="7 8">
    <name type="scientific">Cloacibacterium normanense</name>
    <dbReference type="NCBI Taxonomy" id="237258"/>
    <lineage>
        <taxon>Bacteria</taxon>
        <taxon>Pseudomonadati</taxon>
        <taxon>Bacteroidota</taxon>
        <taxon>Flavobacteriia</taxon>
        <taxon>Flavobacteriales</taxon>
        <taxon>Weeksellaceae</taxon>
    </lineage>
</organism>
<dbReference type="InterPro" id="IPR050474">
    <property type="entry name" value="Hel308_SKI2-like"/>
</dbReference>
<evidence type="ECO:0008006" key="9">
    <source>
        <dbReference type="Google" id="ProtNLM"/>
    </source>
</evidence>
<dbReference type="GO" id="GO:0003676">
    <property type="term" value="F:nucleic acid binding"/>
    <property type="evidence" value="ECO:0007669"/>
    <property type="project" value="InterPro"/>
</dbReference>
<keyword evidence="2" id="KW-0378">Hydrolase</keyword>
<name>A0A2S7I1P0_9FLAO</name>
<evidence type="ECO:0000256" key="2">
    <source>
        <dbReference type="ARBA" id="ARBA00022801"/>
    </source>
</evidence>
<dbReference type="SMART" id="SM00490">
    <property type="entry name" value="HELICc"/>
    <property type="match status" value="1"/>
</dbReference>
<evidence type="ECO:0000313" key="8">
    <source>
        <dbReference type="Proteomes" id="UP000238565"/>
    </source>
</evidence>
<dbReference type="Gene3D" id="3.40.50.300">
    <property type="entry name" value="P-loop containing nucleotide triphosphate hydrolases"/>
    <property type="match status" value="2"/>
</dbReference>
<dbReference type="InterPro" id="IPR027417">
    <property type="entry name" value="P-loop_NTPase"/>
</dbReference>
<accession>A0A2S7I1P0</accession>
<feature type="domain" description="Helicase ATP-binding" evidence="5">
    <location>
        <begin position="147"/>
        <end position="317"/>
    </location>
</feature>
<gene>
    <name evidence="7" type="ORF">C3729_12810</name>
</gene>
<dbReference type="EMBL" id="PTPZ01000011">
    <property type="protein sequence ID" value="PPZ90494.1"/>
    <property type="molecule type" value="Genomic_DNA"/>
</dbReference>
<dbReference type="PANTHER" id="PTHR47961:SF6">
    <property type="entry name" value="DNA-DIRECTED DNA POLYMERASE"/>
    <property type="match status" value="1"/>
</dbReference>
<reference evidence="7 8" key="1">
    <citation type="submission" date="2018-02" db="EMBL/GenBank/DDBJ databases">
        <title>Draft genome sequence of bacterial isolates from marine environment.</title>
        <authorList>
            <person name="Singh S.K."/>
            <person name="Hill R."/>
            <person name="Major S."/>
            <person name="Cai H."/>
            <person name="Li Y."/>
        </authorList>
    </citation>
    <scope>NUCLEOTIDE SEQUENCE [LARGE SCALE GENOMIC DNA]</scope>
    <source>
        <strain evidence="7 8">IMET F</strain>
    </source>
</reference>
<evidence type="ECO:0000259" key="6">
    <source>
        <dbReference type="PROSITE" id="PS51194"/>
    </source>
</evidence>
<dbReference type="InterPro" id="IPR014001">
    <property type="entry name" value="Helicase_ATP-bd"/>
</dbReference>
<protein>
    <recommendedName>
        <fullName evidence="9">DEAD/DEAH box helicase</fullName>
    </recommendedName>
</protein>
<dbReference type="PROSITE" id="PS51194">
    <property type="entry name" value="HELICASE_CTER"/>
    <property type="match status" value="1"/>
</dbReference>
<sequence>MEAKEILIKLLHLELVTNASRLKFIEGDSGEQIEEEFLTEGISVLNDLSVKTDEVSKKQLIAICALLWTYRKREWDGLKNYLILFLSRAGFGPSSIMIDSEYSFPDKQYSFSENLLNQFAVTIAQVKNEIKVGNSIFLLSDFQMDIWEAIEKNTLTGISAPTSAGKSFLILLKAIDLIQKKGGIVVYVVPTLSLVSQVTSDFRKLLDDFQLADYTLETTYNNTSATQNSIYILTQEKAIAAFSQSENPFENICLLVIDEIQNVEKVADSDDQRSKVLYDLMIELRNSSQIGHIIISGPRIIKIDELGENVFGINSEKKETDASPVLNLTYSISKKKNDYYFNVYSDLLEKSLGIKITNKDFIQGYGKVHYNDNYLDYLTSFLNGFGKDESTLIFSPTSNTCNKMASHISKNMIEKNDQFLNELAEFISATVHPMFTMVETIQKGVAYHHGKLPFHVRVLIEDGIRKKNIKTIICTTTLLQGVNLPVQNIIIRNPNLFIAKKETSSKLSNYEIANLRGRAGRLLKDFIGRTYILDELSFKESETNQLELFKDSSKELQVGYGKKYQTHKEKINKDLANNVGSTIENRDYSFLTTYLRQTVLRYGLFSQIYLGRVGIILSDAEMNSIFESMSKLEISKSICAKNRYWDPIDLNNLYQKRNLFQLPTSANELGLSYKIKTLLQAIKVNFPIYYFKYFGVENSFRKDGTEIDKLLQSCILSENWMKEKTLSEIFSDKFYDSSEKIDDAISFVQNKISYGLPLLLKPLYDIKEPDSMFTRFIELGAYKSITRKLIELSIPRETAIFLSNNFEFSNIDNKQELINQLRTIRNNLSYWHKVQLSTI</sequence>
<evidence type="ECO:0000256" key="3">
    <source>
        <dbReference type="ARBA" id="ARBA00022806"/>
    </source>
</evidence>
<dbReference type="Pfam" id="PF00270">
    <property type="entry name" value="DEAD"/>
    <property type="match status" value="1"/>
</dbReference>
<dbReference type="GO" id="GO:0004386">
    <property type="term" value="F:helicase activity"/>
    <property type="evidence" value="ECO:0007669"/>
    <property type="project" value="UniProtKB-KW"/>
</dbReference>
<proteinExistence type="predicted"/>
<dbReference type="SUPFAM" id="SSF52540">
    <property type="entry name" value="P-loop containing nucleoside triphosphate hydrolases"/>
    <property type="match status" value="1"/>
</dbReference>
<dbReference type="GO" id="GO:0016787">
    <property type="term" value="F:hydrolase activity"/>
    <property type="evidence" value="ECO:0007669"/>
    <property type="project" value="UniProtKB-KW"/>
</dbReference>
<evidence type="ECO:0000313" key="7">
    <source>
        <dbReference type="EMBL" id="PPZ90494.1"/>
    </source>
</evidence>
<dbReference type="InterPro" id="IPR011545">
    <property type="entry name" value="DEAD/DEAH_box_helicase_dom"/>
</dbReference>
<comment type="caution">
    <text evidence="7">The sequence shown here is derived from an EMBL/GenBank/DDBJ whole genome shotgun (WGS) entry which is preliminary data.</text>
</comment>
<keyword evidence="1" id="KW-0547">Nucleotide-binding</keyword>